<evidence type="ECO:0000313" key="4">
    <source>
        <dbReference type="Ensembl" id="ENSLLEP00000023282.1"/>
    </source>
</evidence>
<sequence>PRPCPAPSIEFSPGGACSSCLYPGRCEFDDVAVHFSEDEWESLTEGEKILYVEVMMENYQTLKSLGENMTDKTIQSEKTYSGPPSLGPNLRSR</sequence>
<feature type="region of interest" description="Disordered" evidence="1">
    <location>
        <begin position="70"/>
        <end position="93"/>
    </location>
</feature>
<protein>
    <recommendedName>
        <fullName evidence="6">KRAB domain-containing protein</fullName>
    </recommendedName>
</protein>
<dbReference type="SUPFAM" id="SSF109640">
    <property type="entry name" value="KRAB domain (Kruppel-associated box)"/>
    <property type="match status" value="1"/>
</dbReference>
<accession>A0A8C5PIE5</accession>
<dbReference type="GeneTree" id="ENSGT01010000228646"/>
<dbReference type="CDD" id="cd07765">
    <property type="entry name" value="KRAB_A-box"/>
    <property type="match status" value="1"/>
</dbReference>
<dbReference type="Proteomes" id="UP000694569">
    <property type="component" value="Unplaced"/>
</dbReference>
<evidence type="ECO:0000313" key="5">
    <source>
        <dbReference type="Proteomes" id="UP000694569"/>
    </source>
</evidence>
<dbReference type="PROSITE" id="PS50806">
    <property type="entry name" value="KRAB_RELATED"/>
    <property type="match status" value="1"/>
</dbReference>
<reference evidence="4" key="2">
    <citation type="submission" date="2025-09" db="UniProtKB">
        <authorList>
            <consortium name="Ensembl"/>
        </authorList>
    </citation>
    <scope>IDENTIFICATION</scope>
</reference>
<evidence type="ECO:0000259" key="3">
    <source>
        <dbReference type="PROSITE" id="PS50806"/>
    </source>
</evidence>
<dbReference type="PROSITE" id="PS50805">
    <property type="entry name" value="KRAB"/>
    <property type="match status" value="1"/>
</dbReference>
<evidence type="ECO:0000256" key="1">
    <source>
        <dbReference type="SAM" id="MobiDB-lite"/>
    </source>
</evidence>
<dbReference type="PANTHER" id="PTHR23232">
    <property type="entry name" value="KRAB DOMAIN C2H2 ZINC FINGER"/>
    <property type="match status" value="1"/>
</dbReference>
<dbReference type="InterPro" id="IPR036051">
    <property type="entry name" value="KRAB_dom_sf"/>
</dbReference>
<evidence type="ECO:0008006" key="6">
    <source>
        <dbReference type="Google" id="ProtNLM"/>
    </source>
</evidence>
<dbReference type="InterPro" id="IPR050169">
    <property type="entry name" value="Krueppel_C2H2_ZnF"/>
</dbReference>
<evidence type="ECO:0000259" key="2">
    <source>
        <dbReference type="PROSITE" id="PS50805"/>
    </source>
</evidence>
<dbReference type="Pfam" id="PF01352">
    <property type="entry name" value="KRAB"/>
    <property type="match status" value="1"/>
</dbReference>
<organism evidence="4 5">
    <name type="scientific">Leptobrachium leishanense</name>
    <name type="common">Leishan spiny toad</name>
    <dbReference type="NCBI Taxonomy" id="445787"/>
    <lineage>
        <taxon>Eukaryota</taxon>
        <taxon>Metazoa</taxon>
        <taxon>Chordata</taxon>
        <taxon>Craniata</taxon>
        <taxon>Vertebrata</taxon>
        <taxon>Euteleostomi</taxon>
        <taxon>Amphibia</taxon>
        <taxon>Batrachia</taxon>
        <taxon>Anura</taxon>
        <taxon>Pelobatoidea</taxon>
        <taxon>Megophryidae</taxon>
        <taxon>Leptobrachium</taxon>
    </lineage>
</organism>
<proteinExistence type="predicted"/>
<dbReference type="GO" id="GO:0006355">
    <property type="term" value="P:regulation of DNA-templated transcription"/>
    <property type="evidence" value="ECO:0007669"/>
    <property type="project" value="InterPro"/>
</dbReference>
<dbReference type="InterPro" id="IPR001909">
    <property type="entry name" value="KRAB"/>
</dbReference>
<dbReference type="SMART" id="SM00349">
    <property type="entry name" value="KRAB"/>
    <property type="match status" value="1"/>
</dbReference>
<dbReference type="Gene3D" id="6.10.140.140">
    <property type="match status" value="1"/>
</dbReference>
<feature type="domain" description="KRAB" evidence="2">
    <location>
        <begin position="26"/>
        <end position="93"/>
    </location>
</feature>
<reference evidence="4" key="1">
    <citation type="submission" date="2025-08" db="UniProtKB">
        <authorList>
            <consortium name="Ensembl"/>
        </authorList>
    </citation>
    <scope>IDENTIFICATION</scope>
</reference>
<dbReference type="OrthoDB" id="9033394at2759"/>
<feature type="domain" description="KRAB-related" evidence="3">
    <location>
        <begin position="23"/>
        <end position="87"/>
    </location>
</feature>
<dbReference type="PANTHER" id="PTHR23232:SF142">
    <property type="entry name" value="GASTRULA ZINC FINGER PROTEIN XLCGF57.1-LIKE-RELATED"/>
    <property type="match status" value="1"/>
</dbReference>
<dbReference type="AlphaFoldDB" id="A0A8C5PIE5"/>
<name>A0A8C5PIE5_9ANUR</name>
<dbReference type="InterPro" id="IPR003655">
    <property type="entry name" value="aKRAB"/>
</dbReference>
<dbReference type="Ensembl" id="ENSLLET00000024159.1">
    <property type="protein sequence ID" value="ENSLLEP00000023282.1"/>
    <property type="gene ID" value="ENSLLEG00000014756.1"/>
</dbReference>
<keyword evidence="5" id="KW-1185">Reference proteome</keyword>